<accession>A0ABQ1QPQ1</accession>
<dbReference type="EMBL" id="BMFH01000001">
    <property type="protein sequence ID" value="GGD36911.1"/>
    <property type="molecule type" value="Genomic_DNA"/>
</dbReference>
<evidence type="ECO:0000313" key="2">
    <source>
        <dbReference type="EMBL" id="GGD36911.1"/>
    </source>
</evidence>
<proteinExistence type="predicted"/>
<evidence type="ECO:0000313" key="3">
    <source>
        <dbReference type="Proteomes" id="UP000625780"/>
    </source>
</evidence>
<feature type="domain" description="DUF4268" evidence="1">
    <location>
        <begin position="10"/>
        <end position="136"/>
    </location>
</feature>
<gene>
    <name evidence="2" type="ORF">GCM10011361_00030</name>
</gene>
<comment type="caution">
    <text evidence="2">The sequence shown here is derived from an EMBL/GenBank/DDBJ whole genome shotgun (WGS) entry which is preliminary data.</text>
</comment>
<evidence type="ECO:0000259" key="1">
    <source>
        <dbReference type="Pfam" id="PF14088"/>
    </source>
</evidence>
<dbReference type="InterPro" id="IPR025364">
    <property type="entry name" value="DUF4268"/>
</dbReference>
<organism evidence="2 3">
    <name type="scientific">Muriicola marianensis</name>
    <dbReference type="NCBI Taxonomy" id="1324801"/>
    <lineage>
        <taxon>Bacteria</taxon>
        <taxon>Pseudomonadati</taxon>
        <taxon>Bacteroidota</taxon>
        <taxon>Flavobacteriia</taxon>
        <taxon>Flavobacteriales</taxon>
        <taxon>Flavobacteriaceae</taxon>
        <taxon>Muriicola</taxon>
    </lineage>
</organism>
<dbReference type="RefSeq" id="WP_188368660.1">
    <property type="nucleotide sequence ID" value="NZ_BMFH01000001.1"/>
</dbReference>
<name>A0ABQ1QPQ1_9FLAO</name>
<dbReference type="Proteomes" id="UP000625780">
    <property type="component" value="Unassembled WGS sequence"/>
</dbReference>
<protein>
    <recommendedName>
        <fullName evidence="1">DUF4268 domain-containing protein</fullName>
    </recommendedName>
</protein>
<sequence length="142" mass="17122">MFSRKESRQLREQFWIAFGKSYPRRWRLYRTGITGVDLKFHFDLKKAMVCLDVEGTDPKRINDIWDRLISLQTILRSEYLTDAIYDPEHLLEIDKRIKRIYVKKEGVCIHDKNTWQEAMLFLSDKMSILEDFVLEYSEIIDP</sequence>
<reference evidence="3" key="1">
    <citation type="journal article" date="2019" name="Int. J. Syst. Evol. Microbiol.">
        <title>The Global Catalogue of Microorganisms (GCM) 10K type strain sequencing project: providing services to taxonomists for standard genome sequencing and annotation.</title>
        <authorList>
            <consortium name="The Broad Institute Genomics Platform"/>
            <consortium name="The Broad Institute Genome Sequencing Center for Infectious Disease"/>
            <person name="Wu L."/>
            <person name="Ma J."/>
        </authorList>
    </citation>
    <scope>NUCLEOTIDE SEQUENCE [LARGE SCALE GENOMIC DNA]</scope>
    <source>
        <strain evidence="3">CGMCC 1.12606</strain>
    </source>
</reference>
<keyword evidence="3" id="KW-1185">Reference proteome</keyword>
<dbReference type="Pfam" id="PF14088">
    <property type="entry name" value="DUF4268"/>
    <property type="match status" value="1"/>
</dbReference>